<feature type="transmembrane region" description="Helical" evidence="1">
    <location>
        <begin position="145"/>
        <end position="167"/>
    </location>
</feature>
<evidence type="ECO:0000313" key="3">
    <source>
        <dbReference type="EMBL" id="MDQ0270634.1"/>
    </source>
</evidence>
<dbReference type="EMBL" id="JAUSUB010000009">
    <property type="protein sequence ID" value="MDQ0270634.1"/>
    <property type="molecule type" value="Genomic_DNA"/>
</dbReference>
<dbReference type="RefSeq" id="WP_307475204.1">
    <property type="nucleotide sequence ID" value="NZ_JAUSUB010000009.1"/>
</dbReference>
<evidence type="ECO:0000313" key="4">
    <source>
        <dbReference type="Proteomes" id="UP001238088"/>
    </source>
</evidence>
<dbReference type="Pfam" id="PF04892">
    <property type="entry name" value="VanZ"/>
    <property type="match status" value="1"/>
</dbReference>
<keyword evidence="1" id="KW-0812">Transmembrane</keyword>
<dbReference type="Proteomes" id="UP001238088">
    <property type="component" value="Unassembled WGS sequence"/>
</dbReference>
<reference evidence="3 4" key="1">
    <citation type="submission" date="2023-07" db="EMBL/GenBank/DDBJ databases">
        <title>Genomic Encyclopedia of Type Strains, Phase IV (KMG-IV): sequencing the most valuable type-strain genomes for metagenomic binning, comparative biology and taxonomic classification.</title>
        <authorList>
            <person name="Goeker M."/>
        </authorList>
    </citation>
    <scope>NUCLEOTIDE SEQUENCE [LARGE SCALE GENOMIC DNA]</scope>
    <source>
        <strain evidence="3 4">DSM 23494</strain>
    </source>
</reference>
<keyword evidence="1" id="KW-1133">Transmembrane helix</keyword>
<proteinExistence type="predicted"/>
<feature type="transmembrane region" description="Helical" evidence="1">
    <location>
        <begin position="9"/>
        <end position="27"/>
    </location>
</feature>
<sequence>MSKGIFKFLFWSMIVFYIFLIVELLFLSRGGYRNVNLVPFETITSYINVDNGIRRKLVDVNVWGNILMFVPAGMYLMIFNKGEFLKTLLIICGLSIAAETIQYIFAIGATDIDDVILNTFGGFIGILIYLVLAKIFKSEHRIKKFIAAISGLVGIPVLIIAIIVTIVNW</sequence>
<dbReference type="PANTHER" id="PTHR36834">
    <property type="entry name" value="MEMBRANE PROTEIN-RELATED"/>
    <property type="match status" value="1"/>
</dbReference>
<dbReference type="InterPro" id="IPR006976">
    <property type="entry name" value="VanZ-like"/>
</dbReference>
<feature type="transmembrane region" description="Helical" evidence="1">
    <location>
        <begin position="87"/>
        <end position="109"/>
    </location>
</feature>
<evidence type="ECO:0000259" key="2">
    <source>
        <dbReference type="Pfam" id="PF04892"/>
    </source>
</evidence>
<comment type="caution">
    <text evidence="3">The sequence shown here is derived from an EMBL/GenBank/DDBJ whole genome shotgun (WGS) entry which is preliminary data.</text>
</comment>
<organism evidence="3 4">
    <name type="scientific">Cytobacillus purgationiresistens</name>
    <dbReference type="NCBI Taxonomy" id="863449"/>
    <lineage>
        <taxon>Bacteria</taxon>
        <taxon>Bacillati</taxon>
        <taxon>Bacillota</taxon>
        <taxon>Bacilli</taxon>
        <taxon>Bacillales</taxon>
        <taxon>Bacillaceae</taxon>
        <taxon>Cytobacillus</taxon>
    </lineage>
</organism>
<feature type="transmembrane region" description="Helical" evidence="1">
    <location>
        <begin position="62"/>
        <end position="80"/>
    </location>
</feature>
<accession>A0ABU0AIB2</accession>
<keyword evidence="1" id="KW-0472">Membrane</keyword>
<dbReference type="InterPro" id="IPR053150">
    <property type="entry name" value="Teicoplanin_resist-assoc"/>
</dbReference>
<keyword evidence="4" id="KW-1185">Reference proteome</keyword>
<evidence type="ECO:0000256" key="1">
    <source>
        <dbReference type="SAM" id="Phobius"/>
    </source>
</evidence>
<feature type="domain" description="VanZ-like" evidence="2">
    <location>
        <begin position="15"/>
        <end position="132"/>
    </location>
</feature>
<dbReference type="PANTHER" id="PTHR36834:SF2">
    <property type="entry name" value="MEMBRANE PROTEIN"/>
    <property type="match status" value="1"/>
</dbReference>
<protein>
    <submittedName>
        <fullName evidence="3">Glycopeptide antibiotics resistance protein</fullName>
    </submittedName>
</protein>
<gene>
    <name evidence="3" type="ORF">J2S17_002509</name>
</gene>
<feature type="transmembrane region" description="Helical" evidence="1">
    <location>
        <begin position="115"/>
        <end position="133"/>
    </location>
</feature>
<name>A0ABU0AIB2_9BACI</name>